<evidence type="ECO:0000313" key="2">
    <source>
        <dbReference type="Proteomes" id="UP001595758"/>
    </source>
</evidence>
<proteinExistence type="predicted"/>
<accession>A0ABV8CFX4</accession>
<keyword evidence="2" id="KW-1185">Reference proteome</keyword>
<dbReference type="EMBL" id="JBHSAB010000022">
    <property type="protein sequence ID" value="MFC3909244.1"/>
    <property type="molecule type" value="Genomic_DNA"/>
</dbReference>
<reference evidence="2" key="1">
    <citation type="journal article" date="2019" name="Int. J. Syst. Evol. Microbiol.">
        <title>The Global Catalogue of Microorganisms (GCM) 10K type strain sequencing project: providing services to taxonomists for standard genome sequencing and annotation.</title>
        <authorList>
            <consortium name="The Broad Institute Genomics Platform"/>
            <consortium name="The Broad Institute Genome Sequencing Center for Infectious Disease"/>
            <person name="Wu L."/>
            <person name="Ma J."/>
        </authorList>
    </citation>
    <scope>NUCLEOTIDE SEQUENCE [LARGE SCALE GENOMIC DNA]</scope>
    <source>
        <strain evidence="2">CCUG 59858</strain>
    </source>
</reference>
<dbReference type="RefSeq" id="WP_382343274.1">
    <property type="nucleotide sequence ID" value="NZ_JBHSAB010000022.1"/>
</dbReference>
<dbReference type="Proteomes" id="UP001595758">
    <property type="component" value="Unassembled WGS sequence"/>
</dbReference>
<evidence type="ECO:0000313" key="1">
    <source>
        <dbReference type="EMBL" id="MFC3909244.1"/>
    </source>
</evidence>
<name>A0ABV8CFX4_9GAMM</name>
<gene>
    <name evidence="1" type="ORF">ACFORL_09185</name>
</gene>
<comment type="caution">
    <text evidence="1">The sequence shown here is derived from an EMBL/GenBank/DDBJ whole genome shotgun (WGS) entry which is preliminary data.</text>
</comment>
<organism evidence="1 2">
    <name type="scientific">Legionella dresdenensis</name>
    <dbReference type="NCBI Taxonomy" id="450200"/>
    <lineage>
        <taxon>Bacteria</taxon>
        <taxon>Pseudomonadati</taxon>
        <taxon>Pseudomonadota</taxon>
        <taxon>Gammaproteobacteria</taxon>
        <taxon>Legionellales</taxon>
        <taxon>Legionellaceae</taxon>
        <taxon>Legionella</taxon>
    </lineage>
</organism>
<sequence>MYVINEYQLVTLSSDVYLTNFNIGAKIPNPKLAAILATLKQFKKLECTEQQLGDLAAQFQVDAAALKKVLIEQLNVLKPLLHQKIPLIYINSDDQLITSVLQETLDKEFNVQVVPENTQNFQRDSMVIFFRQNYSHAAFNTLYQNLAEDVYLITAGVLHKILIVDNLYFAGSGLPTHFSNLHQLMAYLNSDIPATKNNWLLFYRQLIKNSLDKFPDPEINSCQRAYIAYCIYRFASQYTNLWNSPTPLDQINCFWQADLTSFTIQSEAALHSPFSEHDMKLNLKNVKELEAV</sequence>
<protein>
    <submittedName>
        <fullName evidence="1">Uncharacterized protein</fullName>
    </submittedName>
</protein>